<dbReference type="AlphaFoldDB" id="A0A809ZVF1"/>
<name>A0A809ZVF1_9BRAD</name>
<dbReference type="RefSeq" id="WP_183117503.1">
    <property type="nucleotide sequence ID" value="NZ_AP022638.1"/>
</dbReference>
<evidence type="ECO:0000313" key="1">
    <source>
        <dbReference type="EMBL" id="BCE56389.1"/>
    </source>
</evidence>
<accession>A0A809ZVF1</accession>
<gene>
    <name evidence="1" type="ORF">XF5B_39010</name>
</gene>
<proteinExistence type="predicted"/>
<sequence>MADITRINGEIEHARRLVARSRQNIHALNRADVATADAELVLSRQLAHLETLIGERNRLQQAETTPTRRRVLGGRSW</sequence>
<reference evidence="1" key="1">
    <citation type="submission" date="2020-05" db="EMBL/GenBank/DDBJ databases">
        <title>Complete genome sequence of Bradyrhizobium diazoefficiens XF5 isolated from soybean nodule.</title>
        <authorList>
            <person name="Noda R."/>
            <person name="Kakizaki K."/>
            <person name="Minamisawa K."/>
        </authorList>
    </citation>
    <scope>NUCLEOTIDE SEQUENCE</scope>
    <source>
        <strain evidence="1">XF5</strain>
    </source>
</reference>
<protein>
    <submittedName>
        <fullName evidence="1">Uncharacterized protein</fullName>
    </submittedName>
</protein>
<dbReference type="EMBL" id="AP023095">
    <property type="protein sequence ID" value="BCE56389.1"/>
    <property type="molecule type" value="Genomic_DNA"/>
</dbReference>
<organism evidence="1">
    <name type="scientific">Bradyrhizobium diazoefficiens</name>
    <dbReference type="NCBI Taxonomy" id="1355477"/>
    <lineage>
        <taxon>Bacteria</taxon>
        <taxon>Pseudomonadati</taxon>
        <taxon>Pseudomonadota</taxon>
        <taxon>Alphaproteobacteria</taxon>
        <taxon>Hyphomicrobiales</taxon>
        <taxon>Nitrobacteraceae</taxon>
        <taxon>Bradyrhizobium</taxon>
    </lineage>
</organism>